<evidence type="ECO:0000313" key="2">
    <source>
        <dbReference type="Proteomes" id="UP000037510"/>
    </source>
</evidence>
<feature type="non-terminal residue" evidence="1">
    <location>
        <position position="282"/>
    </location>
</feature>
<comment type="caution">
    <text evidence="1">The sequence shown here is derived from an EMBL/GenBank/DDBJ whole genome shotgun (WGS) entry which is preliminary data.</text>
</comment>
<keyword evidence="2" id="KW-1185">Reference proteome</keyword>
<dbReference type="AlphaFoldDB" id="A0A0L7LG37"/>
<feature type="non-terminal residue" evidence="1">
    <location>
        <position position="1"/>
    </location>
</feature>
<evidence type="ECO:0000313" key="1">
    <source>
        <dbReference type="EMBL" id="KOB74518.1"/>
    </source>
</evidence>
<dbReference type="Proteomes" id="UP000037510">
    <property type="component" value="Unassembled WGS sequence"/>
</dbReference>
<name>A0A0L7LG37_OPEBR</name>
<sequence length="282" mass="30238">GSGAGSATLRWGALRGAHAGWYRCRASWLDAEYSSIGYYLNVIRIKDALYQEGGEYRCVGARGPDLMRLRELKRVTLKVTGGATATALSAEPAAGGWRLECGACGRGVRVVWMRARGGEGDLGVGEESSRFFIQLIIREVCIRLNDHKRNNLFSLSGATATALSAEPAAGGWRLECGACGRGVRVVWMRARGGEGDLGVGEEVLPAALRPDLAHHCWRAIWCIAASPTGGAVAVFPRRAPHPSPAPARHTVRALHNSANASLCGVEDTDRKVLQIEKRGKIL</sequence>
<organism evidence="1 2">
    <name type="scientific">Operophtera brumata</name>
    <name type="common">Winter moth</name>
    <name type="synonym">Phalaena brumata</name>
    <dbReference type="NCBI Taxonomy" id="104452"/>
    <lineage>
        <taxon>Eukaryota</taxon>
        <taxon>Metazoa</taxon>
        <taxon>Ecdysozoa</taxon>
        <taxon>Arthropoda</taxon>
        <taxon>Hexapoda</taxon>
        <taxon>Insecta</taxon>
        <taxon>Pterygota</taxon>
        <taxon>Neoptera</taxon>
        <taxon>Endopterygota</taxon>
        <taxon>Lepidoptera</taxon>
        <taxon>Glossata</taxon>
        <taxon>Ditrysia</taxon>
        <taxon>Geometroidea</taxon>
        <taxon>Geometridae</taxon>
        <taxon>Larentiinae</taxon>
        <taxon>Operophtera</taxon>
    </lineage>
</organism>
<protein>
    <submittedName>
        <fullName evidence="1">Uncharacterized protein</fullName>
    </submittedName>
</protein>
<dbReference type="EMBL" id="JTDY01001213">
    <property type="protein sequence ID" value="KOB74518.1"/>
    <property type="molecule type" value="Genomic_DNA"/>
</dbReference>
<reference evidence="1 2" key="1">
    <citation type="journal article" date="2015" name="Genome Biol. Evol.">
        <title>The genome of winter moth (Operophtera brumata) provides a genomic perspective on sexual dimorphism and phenology.</title>
        <authorList>
            <person name="Derks M.F."/>
            <person name="Smit S."/>
            <person name="Salis L."/>
            <person name="Schijlen E."/>
            <person name="Bossers A."/>
            <person name="Mateman C."/>
            <person name="Pijl A.S."/>
            <person name="de Ridder D."/>
            <person name="Groenen M.A."/>
            <person name="Visser M.E."/>
            <person name="Megens H.J."/>
        </authorList>
    </citation>
    <scope>NUCLEOTIDE SEQUENCE [LARGE SCALE GENOMIC DNA]</scope>
    <source>
        <strain evidence="1">WM2013NL</strain>
        <tissue evidence="1">Head and thorax</tissue>
    </source>
</reference>
<accession>A0A0L7LG37</accession>
<proteinExistence type="predicted"/>
<gene>
    <name evidence="1" type="ORF">OBRU01_06949</name>
</gene>